<dbReference type="PANTHER" id="PTHR43531">
    <property type="entry name" value="PROTEIN ICFG"/>
    <property type="match status" value="1"/>
</dbReference>
<evidence type="ECO:0000313" key="8">
    <source>
        <dbReference type="EMBL" id="RFC64369.1"/>
    </source>
</evidence>
<keyword evidence="9" id="KW-1185">Reference proteome</keyword>
<feature type="transmembrane region" description="Helical" evidence="5">
    <location>
        <begin position="38"/>
        <end position="56"/>
    </location>
</feature>
<evidence type="ECO:0000256" key="3">
    <source>
        <dbReference type="PROSITE-ProRule" id="PRU00284"/>
    </source>
</evidence>
<dbReference type="AlphaFoldDB" id="A0A371X575"/>
<dbReference type="InterPro" id="IPR051310">
    <property type="entry name" value="MCP_chemotaxis"/>
</dbReference>
<feature type="transmembrane region" description="Helical" evidence="5">
    <location>
        <begin position="142"/>
        <end position="163"/>
    </location>
</feature>
<keyword evidence="3" id="KW-0807">Transducer</keyword>
<feature type="domain" description="Methyl-accepting transducer" evidence="6">
    <location>
        <begin position="273"/>
        <end position="502"/>
    </location>
</feature>
<evidence type="ECO:0000256" key="2">
    <source>
        <dbReference type="ARBA" id="ARBA00029447"/>
    </source>
</evidence>
<organism evidence="8 9">
    <name type="scientific">Fulvimarina endophytica</name>
    <dbReference type="NCBI Taxonomy" id="2293836"/>
    <lineage>
        <taxon>Bacteria</taxon>
        <taxon>Pseudomonadati</taxon>
        <taxon>Pseudomonadota</taxon>
        <taxon>Alphaproteobacteria</taxon>
        <taxon>Hyphomicrobiales</taxon>
        <taxon>Aurantimonadaceae</taxon>
        <taxon>Fulvimarina</taxon>
    </lineage>
</organism>
<dbReference type="InterPro" id="IPR003660">
    <property type="entry name" value="HAMP_dom"/>
</dbReference>
<dbReference type="OrthoDB" id="2489132at2"/>
<keyword evidence="1" id="KW-0145">Chemotaxis</keyword>
<dbReference type="CDD" id="cd11386">
    <property type="entry name" value="MCP_signal"/>
    <property type="match status" value="1"/>
</dbReference>
<dbReference type="Pfam" id="PF00015">
    <property type="entry name" value="MCPsignal"/>
    <property type="match status" value="1"/>
</dbReference>
<dbReference type="SMART" id="SM00283">
    <property type="entry name" value="MA"/>
    <property type="match status" value="1"/>
</dbReference>
<dbReference type="GO" id="GO:0006935">
    <property type="term" value="P:chemotaxis"/>
    <property type="evidence" value="ECO:0007669"/>
    <property type="project" value="UniProtKB-KW"/>
</dbReference>
<feature type="region of interest" description="Disordered" evidence="4">
    <location>
        <begin position="520"/>
        <end position="541"/>
    </location>
</feature>
<accession>A0A371X575</accession>
<feature type="transmembrane region" description="Helical" evidence="5">
    <location>
        <begin position="12"/>
        <end position="32"/>
    </location>
</feature>
<comment type="similarity">
    <text evidence="2">Belongs to the methyl-accepting chemotaxis (MCP) protein family.</text>
</comment>
<protein>
    <submittedName>
        <fullName evidence="8">Methyl-accepting chemotaxis protein</fullName>
    </submittedName>
</protein>
<evidence type="ECO:0000256" key="1">
    <source>
        <dbReference type="ARBA" id="ARBA00022500"/>
    </source>
</evidence>
<evidence type="ECO:0000313" key="9">
    <source>
        <dbReference type="Proteomes" id="UP000264310"/>
    </source>
</evidence>
<sequence length="541" mass="56901">MTRLETLRRNAGPWILGLLWLNLGLLALHAAFGSGGSAVLTLGGGGAIALLATLSWRADRTGVFTRMATGGAHAALVALLVYDFTGNALQMDMHMYFFAVLAVLAAWVDWRPLLVFAGLTAVHHLGLSYILPSAVFFGETSLARVVLHAVILVLETGALVAIVHSLQTAFAATEKAIGEATASETRAERLNTEAETQAELLALREESERKSRALVAALDGFVEEIGSGFDRLASGDLRTRLVEREGSDYVAIQRQFNSAVGRLEAAIGQVVSSAHALEGGIGEIATAITDLGERTENQAASVEETVAALTDVSRRIDETAQGARQAQGATLAVAKTANEGGEIARTAIAAMNKIEQSSGRIASIIGVIDEIAFQTNLLALNAGVEAARAGEAGRGFAVVAQEVRSLAQRSAEAAKEIKQLIESSRAEVSEGVSLVGRSAGSLGEIAERMTDMRTRIETIASAASEQAAGLRTVTDAAQRMDANTQRDAAMAEELTAANLALVDETSRMLRLTQSFQFDAADMPENRGSASPARPAGIRRAA</sequence>
<dbReference type="Proteomes" id="UP000264310">
    <property type="component" value="Unassembled WGS sequence"/>
</dbReference>
<comment type="caution">
    <text evidence="8">The sequence shown here is derived from an EMBL/GenBank/DDBJ whole genome shotgun (WGS) entry which is preliminary data.</text>
</comment>
<evidence type="ECO:0000256" key="5">
    <source>
        <dbReference type="SAM" id="Phobius"/>
    </source>
</evidence>
<feature type="transmembrane region" description="Helical" evidence="5">
    <location>
        <begin position="114"/>
        <end position="136"/>
    </location>
</feature>
<keyword evidence="5" id="KW-0472">Membrane</keyword>
<dbReference type="PANTHER" id="PTHR43531:SF11">
    <property type="entry name" value="METHYL-ACCEPTING CHEMOTAXIS PROTEIN 3"/>
    <property type="match status" value="1"/>
</dbReference>
<reference evidence="8 9" key="1">
    <citation type="submission" date="2018-08" db="EMBL/GenBank/DDBJ databases">
        <title>Fulvimarina sp. 85, whole genome shotgun sequence.</title>
        <authorList>
            <person name="Tuo L."/>
        </authorList>
    </citation>
    <scope>NUCLEOTIDE SEQUENCE [LARGE SCALE GENOMIC DNA]</scope>
    <source>
        <strain evidence="8 9">85</strain>
    </source>
</reference>
<gene>
    <name evidence="8" type="ORF">DYI37_08600</name>
</gene>
<dbReference type="GO" id="GO:0016020">
    <property type="term" value="C:membrane"/>
    <property type="evidence" value="ECO:0007669"/>
    <property type="project" value="InterPro"/>
</dbReference>
<dbReference type="Gene3D" id="1.10.287.950">
    <property type="entry name" value="Methyl-accepting chemotaxis protein"/>
    <property type="match status" value="1"/>
</dbReference>
<evidence type="ECO:0000259" key="6">
    <source>
        <dbReference type="PROSITE" id="PS50111"/>
    </source>
</evidence>
<dbReference type="GO" id="GO:0007165">
    <property type="term" value="P:signal transduction"/>
    <property type="evidence" value="ECO:0007669"/>
    <property type="project" value="UniProtKB-KW"/>
</dbReference>
<dbReference type="PROSITE" id="PS50111">
    <property type="entry name" value="CHEMOTAXIS_TRANSDUC_2"/>
    <property type="match status" value="1"/>
</dbReference>
<dbReference type="RefSeq" id="WP_116682785.1">
    <property type="nucleotide sequence ID" value="NZ_QURL01000003.1"/>
</dbReference>
<keyword evidence="5" id="KW-1133">Transmembrane helix</keyword>
<dbReference type="InterPro" id="IPR004089">
    <property type="entry name" value="MCPsignal_dom"/>
</dbReference>
<dbReference type="GO" id="GO:0004888">
    <property type="term" value="F:transmembrane signaling receptor activity"/>
    <property type="evidence" value="ECO:0007669"/>
    <property type="project" value="InterPro"/>
</dbReference>
<dbReference type="EMBL" id="QURL01000003">
    <property type="protein sequence ID" value="RFC64369.1"/>
    <property type="molecule type" value="Genomic_DNA"/>
</dbReference>
<name>A0A371X575_9HYPH</name>
<keyword evidence="5" id="KW-0812">Transmembrane</keyword>
<dbReference type="InterPro" id="IPR004090">
    <property type="entry name" value="Chemotax_Me-accpt_rcpt"/>
</dbReference>
<evidence type="ECO:0000259" key="7">
    <source>
        <dbReference type="PROSITE" id="PS50885"/>
    </source>
</evidence>
<dbReference type="PRINTS" id="PR00260">
    <property type="entry name" value="CHEMTRNSDUCR"/>
</dbReference>
<proteinExistence type="inferred from homology"/>
<dbReference type="PROSITE" id="PS50885">
    <property type="entry name" value="HAMP"/>
    <property type="match status" value="1"/>
</dbReference>
<dbReference type="SUPFAM" id="SSF58104">
    <property type="entry name" value="Methyl-accepting chemotaxis protein (MCP) signaling domain"/>
    <property type="match status" value="1"/>
</dbReference>
<evidence type="ECO:0000256" key="4">
    <source>
        <dbReference type="SAM" id="MobiDB-lite"/>
    </source>
</evidence>
<feature type="transmembrane region" description="Helical" evidence="5">
    <location>
        <begin position="63"/>
        <end position="82"/>
    </location>
</feature>
<feature type="domain" description="HAMP" evidence="7">
    <location>
        <begin position="222"/>
        <end position="268"/>
    </location>
</feature>